<dbReference type="EC" id="1.3.1.31" evidence="12"/>
<dbReference type="GO" id="GO:0051536">
    <property type="term" value="F:iron-sulfur cluster binding"/>
    <property type="evidence" value="ECO:0007669"/>
    <property type="project" value="UniProtKB-KW"/>
</dbReference>
<name>A0A1E3ALN9_9FIRM</name>
<keyword evidence="7 12" id="KW-0560">Oxidoreductase</keyword>
<evidence type="ECO:0000256" key="5">
    <source>
        <dbReference type="ARBA" id="ARBA00022643"/>
    </source>
</evidence>
<feature type="domain" description="NADH:flavin oxidoreductase/NADH oxidase N-terminal" evidence="10">
    <location>
        <begin position="8"/>
        <end position="370"/>
    </location>
</feature>
<comment type="caution">
    <text evidence="12">The sequence shown here is derived from an EMBL/GenBank/DDBJ whole genome shotgun (WGS) entry which is preliminary data.</text>
</comment>
<gene>
    <name evidence="12" type="primary">fldZ_1</name>
    <name evidence="12" type="ORF">BEI61_00665</name>
</gene>
<dbReference type="InterPro" id="IPR023753">
    <property type="entry name" value="FAD/NAD-binding_dom"/>
</dbReference>
<dbReference type="PRINTS" id="PR00368">
    <property type="entry name" value="FADPNR"/>
</dbReference>
<dbReference type="InterPro" id="IPR013785">
    <property type="entry name" value="Aldolase_TIM"/>
</dbReference>
<evidence type="ECO:0000256" key="2">
    <source>
        <dbReference type="ARBA" id="ARBA00001966"/>
    </source>
</evidence>
<dbReference type="InterPro" id="IPR001155">
    <property type="entry name" value="OxRdtase_FMN_N"/>
</dbReference>
<dbReference type="GO" id="GO:0010181">
    <property type="term" value="F:FMN binding"/>
    <property type="evidence" value="ECO:0007669"/>
    <property type="project" value="InterPro"/>
</dbReference>
<dbReference type="PANTHER" id="PTHR42917">
    <property type="entry name" value="2,4-DIENOYL-COA REDUCTASE"/>
    <property type="match status" value="1"/>
</dbReference>
<comment type="similarity">
    <text evidence="3">In the N-terminal section; belongs to the NADH:flavin oxidoreductase/NADH oxidase family.</text>
</comment>
<dbReference type="Pfam" id="PF07992">
    <property type="entry name" value="Pyr_redox_2"/>
    <property type="match status" value="1"/>
</dbReference>
<keyword evidence="6" id="KW-0479">Metal-binding</keyword>
<evidence type="ECO:0000256" key="3">
    <source>
        <dbReference type="ARBA" id="ARBA00011048"/>
    </source>
</evidence>
<keyword evidence="5" id="KW-0288">FMN</keyword>
<sequence length="685" mass="74616">MKQKHEILFTPVRVGGVTVKNRFVHAPMEGTTPINWYAGFKFNEGSREYLVERAKNGVGLIIPGITCVKSLMGNKWLYQSEKMFMGPIHDLMEEIHGYGSKFFLQIGAGFGRVLVMPKELKKVMNNKVLGKMIGTDKLLVAASDNMPNVWDPKVLQRAMTEEEIQDIIQGFAKAAALCKRAGIDGIEIHAVHEGYLLDQFTIAGTNKRTDEYGGSLENRGRFTAEIIREIKKACGKNYPVIVRYSVTSKMRGFNQGALPGEDYKEFGRDRQESISLARLLEEAGADALDADNGSYDSWFWAHPPMYMPLACNLEDAAFIKQHVNIPVFCAGRMEDPDTSSEAIRSGRIDAVTIGRQLLADGEYCAKVQAGEIEDIRPCIACHNGCFAISKGPDGTTGTNPVGNGHCALNPATLEEKKKALTPAAVKKKVAVIGGGIGGMEAARVAALRGHSVTLYEKSGELGGVFIAAAAPSFKEKDKMLIAWYIRQLEKLKVDIRLDSEITPENLSSLNADEIIIATGAKCRSLRADGADRENVMNAVEYLRGYKETGENVVIVGGGLTGCEIAYDAVLKGKKPVIVELMDDILNVPNLCAANSNMLREILRHYRIPVYTQTKTTAITDAGVEIEGPEGKKTLPADSVVTSIGYIPGSGLAEKDGRNIHIIGDAAKVGNLMNAIWQAYDVARAI</sequence>
<evidence type="ECO:0000256" key="6">
    <source>
        <dbReference type="ARBA" id="ARBA00022723"/>
    </source>
</evidence>
<dbReference type="InterPro" id="IPR051793">
    <property type="entry name" value="NADH:flavin_oxidoreductase"/>
</dbReference>
<evidence type="ECO:0000256" key="7">
    <source>
        <dbReference type="ARBA" id="ARBA00023002"/>
    </source>
</evidence>
<dbReference type="GO" id="GO:0046872">
    <property type="term" value="F:metal ion binding"/>
    <property type="evidence" value="ECO:0007669"/>
    <property type="project" value="UniProtKB-KW"/>
</dbReference>
<evidence type="ECO:0000313" key="13">
    <source>
        <dbReference type="Proteomes" id="UP000094067"/>
    </source>
</evidence>
<keyword evidence="8" id="KW-0408">Iron</keyword>
<dbReference type="PANTHER" id="PTHR42917:SF2">
    <property type="entry name" value="2,4-DIENOYL-COA REDUCTASE [(2E)-ENOYL-COA-PRODUCING]"/>
    <property type="match status" value="1"/>
</dbReference>
<dbReference type="EMBL" id="MCGH01000001">
    <property type="protein sequence ID" value="ODM09036.1"/>
    <property type="molecule type" value="Genomic_DNA"/>
</dbReference>
<evidence type="ECO:0000256" key="1">
    <source>
        <dbReference type="ARBA" id="ARBA00001917"/>
    </source>
</evidence>
<evidence type="ECO:0000259" key="10">
    <source>
        <dbReference type="Pfam" id="PF00724"/>
    </source>
</evidence>
<organism evidence="12 13">
    <name type="scientific">Eisenbergiella tayi</name>
    <dbReference type="NCBI Taxonomy" id="1432052"/>
    <lineage>
        <taxon>Bacteria</taxon>
        <taxon>Bacillati</taxon>
        <taxon>Bacillota</taxon>
        <taxon>Clostridia</taxon>
        <taxon>Lachnospirales</taxon>
        <taxon>Lachnospiraceae</taxon>
        <taxon>Eisenbergiella</taxon>
    </lineage>
</organism>
<proteinExistence type="inferred from homology"/>
<feature type="domain" description="FAD/NAD(P)-binding" evidence="11">
    <location>
        <begin position="427"/>
        <end position="659"/>
    </location>
</feature>
<dbReference type="Gene3D" id="3.40.50.720">
    <property type="entry name" value="NAD(P)-binding Rossmann-like Domain"/>
    <property type="match status" value="1"/>
</dbReference>
<dbReference type="SUPFAM" id="SSF51395">
    <property type="entry name" value="FMN-linked oxidoreductases"/>
    <property type="match status" value="1"/>
</dbReference>
<evidence type="ECO:0000256" key="4">
    <source>
        <dbReference type="ARBA" id="ARBA00022630"/>
    </source>
</evidence>
<dbReference type="AlphaFoldDB" id="A0A1E3ALN9"/>
<dbReference type="Proteomes" id="UP000094067">
    <property type="component" value="Unassembled WGS sequence"/>
</dbReference>
<protein>
    <submittedName>
        <fullName evidence="12">2-enoate reductase FldZ</fullName>
        <ecNumber evidence="12">1.3.1.31</ecNumber>
    </submittedName>
</protein>
<keyword evidence="4" id="KW-0285">Flavoprotein</keyword>
<dbReference type="RefSeq" id="WP_069151229.1">
    <property type="nucleotide sequence ID" value="NZ_MCGH01000001.1"/>
</dbReference>
<accession>A0A1E3ALN9</accession>
<reference evidence="12 13" key="1">
    <citation type="submission" date="2016-07" db="EMBL/GenBank/DDBJ databases">
        <title>Characterization of isolates of Eisenbergiella tayi derived from blood cultures, using whole genome sequencing.</title>
        <authorList>
            <person name="Burdz T."/>
            <person name="Wiebe D."/>
            <person name="Huynh C."/>
            <person name="Bernard K."/>
        </authorList>
    </citation>
    <scope>NUCLEOTIDE SEQUENCE [LARGE SCALE GENOMIC DNA]</scope>
    <source>
        <strain evidence="12 13">NML 110608</strain>
    </source>
</reference>
<dbReference type="Gene3D" id="3.20.20.70">
    <property type="entry name" value="Aldolase class I"/>
    <property type="match status" value="1"/>
</dbReference>
<dbReference type="SUPFAM" id="SSF51905">
    <property type="entry name" value="FAD/NAD(P)-binding domain"/>
    <property type="match status" value="1"/>
</dbReference>
<evidence type="ECO:0000259" key="11">
    <source>
        <dbReference type="Pfam" id="PF07992"/>
    </source>
</evidence>
<dbReference type="PATRIC" id="fig|1432052.4.peg.744"/>
<dbReference type="InterPro" id="IPR036188">
    <property type="entry name" value="FAD/NAD-bd_sf"/>
</dbReference>
<evidence type="ECO:0000313" key="12">
    <source>
        <dbReference type="EMBL" id="ODM09036.1"/>
    </source>
</evidence>
<dbReference type="Gene3D" id="3.50.50.60">
    <property type="entry name" value="FAD/NAD(P)-binding domain"/>
    <property type="match status" value="1"/>
</dbReference>
<comment type="cofactor">
    <cofactor evidence="1">
        <name>FMN</name>
        <dbReference type="ChEBI" id="CHEBI:58210"/>
    </cofactor>
</comment>
<dbReference type="Pfam" id="PF00724">
    <property type="entry name" value="Oxidored_FMN"/>
    <property type="match status" value="1"/>
</dbReference>
<dbReference type="GO" id="GO:0047540">
    <property type="term" value="F:2-enoate reductase activity"/>
    <property type="evidence" value="ECO:0007669"/>
    <property type="project" value="UniProtKB-EC"/>
</dbReference>
<keyword evidence="9" id="KW-0411">Iron-sulfur</keyword>
<evidence type="ECO:0000256" key="9">
    <source>
        <dbReference type="ARBA" id="ARBA00023014"/>
    </source>
</evidence>
<comment type="cofactor">
    <cofactor evidence="2">
        <name>[4Fe-4S] cluster</name>
        <dbReference type="ChEBI" id="CHEBI:49883"/>
    </cofactor>
</comment>
<evidence type="ECO:0000256" key="8">
    <source>
        <dbReference type="ARBA" id="ARBA00023004"/>
    </source>
</evidence>